<evidence type="ECO:0000313" key="2">
    <source>
        <dbReference type="Proteomes" id="UP000244905"/>
    </source>
</evidence>
<dbReference type="GeneID" id="82526446"/>
<comment type="caution">
    <text evidence="1">The sequence shown here is derived from an EMBL/GenBank/DDBJ whole genome shotgun (WGS) entry which is preliminary data.</text>
</comment>
<dbReference type="RefSeq" id="WP_107032583.1">
    <property type="nucleotide sequence ID" value="NZ_PUEC01000019.1"/>
</dbReference>
<protein>
    <submittedName>
        <fullName evidence="1">Uncharacterized protein</fullName>
    </submittedName>
</protein>
<accession>A0A2V1IK74</accession>
<gene>
    <name evidence="1" type="ORF">C5O23_08845</name>
</gene>
<dbReference type="AlphaFoldDB" id="A0A2V1IK74"/>
<dbReference type="EMBL" id="PUEC01000019">
    <property type="protein sequence ID" value="PWB01649.1"/>
    <property type="molecule type" value="Genomic_DNA"/>
</dbReference>
<reference evidence="2" key="1">
    <citation type="submission" date="2018-02" db="EMBL/GenBank/DDBJ databases">
        <authorList>
            <person name="Clavel T."/>
            <person name="Strowig T."/>
        </authorList>
    </citation>
    <scope>NUCLEOTIDE SEQUENCE [LARGE SCALE GENOMIC DNA]</scope>
    <source>
        <strain evidence="2">DSM 103720</strain>
    </source>
</reference>
<evidence type="ECO:0000313" key="1">
    <source>
        <dbReference type="EMBL" id="PWB01649.1"/>
    </source>
</evidence>
<dbReference type="Proteomes" id="UP000244905">
    <property type="component" value="Unassembled WGS sequence"/>
</dbReference>
<keyword evidence="2" id="KW-1185">Reference proteome</keyword>
<sequence>METKIVYVVYGSRTEISNLIAFLVSGEWAFNYSGEYLYFPNDPTELIKEAGMDLKVVTENWCTNCFGFKDAPKEFNHTVERSETVVKADTIIKTNNLTTASEYMAYFKTHGATEIRDPETRQKGGRKYLHKGKVSYLYQF</sequence>
<organism evidence="1 2">
    <name type="scientific">Duncaniella muris</name>
    <dbReference type="NCBI Taxonomy" id="2094150"/>
    <lineage>
        <taxon>Bacteria</taxon>
        <taxon>Pseudomonadati</taxon>
        <taxon>Bacteroidota</taxon>
        <taxon>Bacteroidia</taxon>
        <taxon>Bacteroidales</taxon>
        <taxon>Muribaculaceae</taxon>
        <taxon>Duncaniella</taxon>
    </lineage>
</organism>
<proteinExistence type="predicted"/>
<name>A0A2V1IK74_9BACT</name>